<feature type="region of interest" description="Disordered" evidence="6">
    <location>
        <begin position="1"/>
        <end position="33"/>
    </location>
</feature>
<dbReference type="Proteomes" id="UP000634136">
    <property type="component" value="Unassembled WGS sequence"/>
</dbReference>
<dbReference type="SUPFAM" id="SSF103473">
    <property type="entry name" value="MFS general substrate transporter"/>
    <property type="match status" value="1"/>
</dbReference>
<proteinExistence type="inferred from homology"/>
<evidence type="ECO:0000256" key="2">
    <source>
        <dbReference type="ARBA" id="ARBA00005982"/>
    </source>
</evidence>
<dbReference type="GO" id="GO:0022857">
    <property type="term" value="F:transmembrane transporter activity"/>
    <property type="evidence" value="ECO:0007669"/>
    <property type="project" value="InterPro"/>
</dbReference>
<comment type="similarity">
    <text evidence="2">Belongs to the major facilitator superfamily. Proton-dependent oligopeptide transporter (POT/PTR) (TC 2.A.17) family.</text>
</comment>
<dbReference type="Gene3D" id="1.20.1250.20">
    <property type="entry name" value="MFS general substrate transporter like domains"/>
    <property type="match status" value="1"/>
</dbReference>
<feature type="transmembrane region" description="Helical" evidence="7">
    <location>
        <begin position="315"/>
        <end position="335"/>
    </location>
</feature>
<sequence>MEGVMRRDDDHPKRSAEEEDDVTVDWRGRPSNPQKHGLQAFEIMGIAAVGNNLITYVMNEMHFPLAKSANIVTNFVGTIFLLSLFGGFLSDSYLGTFWTILIFAFVELSPPPCNMVVEGSNCIEAKGMKALIFFLAIYLVALGSGCVKPNMIAHGADQFNQHNPNHLKKLSSYFNSAYFAFSIGELVALTLLVWVQTHSGMDVGFGISAAAMALGLVCVISGTLYYRNKPPQASIFTPIAQVFVAAISKRKLVSPSNPQMLHGTQNTHAPPLLHTNKFRFLDKACIKVQDGSNNNTKESPWRLCTISQVEQVKTLLSTLPIFACTIIFNTILAQLQTFSVQQGSAMDTRLSSSFHVPPASLQSIPYILLLVFVPIYDTFLVPFARKFTRHESGIAPLHRIGIGLFLVTFSMVAAALIEKKRRDEALESNKILSIFWITPQFLIFGVSEMFTAVGLIEFFYKQSLKGMQAFLTAITYCSYSFGFYLSSLLVSLVNKVTSSSSNGGWLHDNNLNKDRLDLFYWMLAVLSILNFFNYLFWCRWFSYNPSLSSIDVDDDDGGHNSKNLGDQIALQKETCLKHVLLLNSWPTTQYHFYFISL</sequence>
<feature type="compositionally biased region" description="Basic and acidic residues" evidence="6">
    <location>
        <begin position="1"/>
        <end position="16"/>
    </location>
</feature>
<accession>A0A834XEH5</accession>
<keyword evidence="5 7" id="KW-0472">Membrane</keyword>
<keyword evidence="9" id="KW-1185">Reference proteome</keyword>
<feature type="transmembrane region" description="Helical" evidence="7">
    <location>
        <begin position="69"/>
        <end position="86"/>
    </location>
</feature>
<comment type="subcellular location">
    <subcellularLocation>
        <location evidence="1">Membrane</location>
        <topology evidence="1">Multi-pass membrane protein</topology>
    </subcellularLocation>
</comment>
<feature type="transmembrane region" description="Helical" evidence="7">
    <location>
        <begin position="207"/>
        <end position="226"/>
    </location>
</feature>
<feature type="transmembrane region" description="Helical" evidence="7">
    <location>
        <begin position="518"/>
        <end position="537"/>
    </location>
</feature>
<dbReference type="InterPro" id="IPR000109">
    <property type="entry name" value="POT_fam"/>
</dbReference>
<evidence type="ECO:0000256" key="7">
    <source>
        <dbReference type="SAM" id="Phobius"/>
    </source>
</evidence>
<dbReference type="AlphaFoldDB" id="A0A834XEH5"/>
<name>A0A834XEH5_9FABA</name>
<organism evidence="8 9">
    <name type="scientific">Senna tora</name>
    <dbReference type="NCBI Taxonomy" id="362788"/>
    <lineage>
        <taxon>Eukaryota</taxon>
        <taxon>Viridiplantae</taxon>
        <taxon>Streptophyta</taxon>
        <taxon>Embryophyta</taxon>
        <taxon>Tracheophyta</taxon>
        <taxon>Spermatophyta</taxon>
        <taxon>Magnoliopsida</taxon>
        <taxon>eudicotyledons</taxon>
        <taxon>Gunneridae</taxon>
        <taxon>Pentapetalae</taxon>
        <taxon>rosids</taxon>
        <taxon>fabids</taxon>
        <taxon>Fabales</taxon>
        <taxon>Fabaceae</taxon>
        <taxon>Caesalpinioideae</taxon>
        <taxon>Cassia clade</taxon>
        <taxon>Senna</taxon>
    </lineage>
</organism>
<dbReference type="OrthoDB" id="8904098at2759"/>
<dbReference type="Pfam" id="PF00854">
    <property type="entry name" value="PTR2"/>
    <property type="match status" value="1"/>
</dbReference>
<dbReference type="CDD" id="cd17414">
    <property type="entry name" value="MFS_NPF4"/>
    <property type="match status" value="1"/>
</dbReference>
<feature type="transmembrane region" description="Helical" evidence="7">
    <location>
        <begin position="130"/>
        <end position="153"/>
    </location>
</feature>
<gene>
    <name evidence="8" type="ORF">G2W53_005125</name>
</gene>
<evidence type="ECO:0000313" key="8">
    <source>
        <dbReference type="EMBL" id="KAF7842827.1"/>
    </source>
</evidence>
<dbReference type="InterPro" id="IPR036259">
    <property type="entry name" value="MFS_trans_sf"/>
</dbReference>
<evidence type="ECO:0000256" key="4">
    <source>
        <dbReference type="ARBA" id="ARBA00022989"/>
    </source>
</evidence>
<feature type="transmembrane region" description="Helical" evidence="7">
    <location>
        <begin position="396"/>
        <end position="417"/>
    </location>
</feature>
<protein>
    <submittedName>
        <fullName evidence="8">Protein NRT1/ PTR FAMILY 4.3</fullName>
    </submittedName>
</protein>
<evidence type="ECO:0000256" key="5">
    <source>
        <dbReference type="ARBA" id="ARBA00023136"/>
    </source>
</evidence>
<feature type="transmembrane region" description="Helical" evidence="7">
    <location>
        <begin position="469"/>
        <end position="493"/>
    </location>
</feature>
<evidence type="ECO:0000256" key="6">
    <source>
        <dbReference type="SAM" id="MobiDB-lite"/>
    </source>
</evidence>
<evidence type="ECO:0000256" key="3">
    <source>
        <dbReference type="ARBA" id="ARBA00022692"/>
    </source>
</evidence>
<dbReference type="GO" id="GO:0016020">
    <property type="term" value="C:membrane"/>
    <property type="evidence" value="ECO:0007669"/>
    <property type="project" value="UniProtKB-SubCell"/>
</dbReference>
<keyword evidence="3 7" id="KW-0812">Transmembrane</keyword>
<comment type="caution">
    <text evidence="8">The sequence shown here is derived from an EMBL/GenBank/DDBJ whole genome shotgun (WGS) entry which is preliminary data.</text>
</comment>
<feature type="transmembrane region" description="Helical" evidence="7">
    <location>
        <begin position="437"/>
        <end position="460"/>
    </location>
</feature>
<feature type="transmembrane region" description="Helical" evidence="7">
    <location>
        <begin position="173"/>
        <end position="195"/>
    </location>
</feature>
<dbReference type="EMBL" id="JAAIUW010000002">
    <property type="protein sequence ID" value="KAF7842827.1"/>
    <property type="molecule type" value="Genomic_DNA"/>
</dbReference>
<evidence type="ECO:0000313" key="9">
    <source>
        <dbReference type="Proteomes" id="UP000634136"/>
    </source>
</evidence>
<evidence type="ECO:0000256" key="1">
    <source>
        <dbReference type="ARBA" id="ARBA00004141"/>
    </source>
</evidence>
<feature type="transmembrane region" description="Helical" evidence="7">
    <location>
        <begin position="364"/>
        <end position="384"/>
    </location>
</feature>
<reference evidence="8" key="1">
    <citation type="submission" date="2020-09" db="EMBL/GenBank/DDBJ databases">
        <title>Genome-Enabled Discovery of Anthraquinone Biosynthesis in Senna tora.</title>
        <authorList>
            <person name="Kang S.-H."/>
            <person name="Pandey R.P."/>
            <person name="Lee C.-M."/>
            <person name="Sim J.-S."/>
            <person name="Jeong J.-T."/>
            <person name="Choi B.-S."/>
            <person name="Jung M."/>
            <person name="Ginzburg D."/>
            <person name="Zhao K."/>
            <person name="Won S.Y."/>
            <person name="Oh T.-J."/>
            <person name="Yu Y."/>
            <person name="Kim N.-H."/>
            <person name="Lee O.R."/>
            <person name="Lee T.-H."/>
            <person name="Bashyal P."/>
            <person name="Kim T.-S."/>
            <person name="Lee W.-H."/>
            <person name="Kawkins C."/>
            <person name="Kim C.-K."/>
            <person name="Kim J.S."/>
            <person name="Ahn B.O."/>
            <person name="Rhee S.Y."/>
            <person name="Sohng J.K."/>
        </authorList>
    </citation>
    <scope>NUCLEOTIDE SEQUENCE</scope>
    <source>
        <tissue evidence="8">Leaf</tissue>
    </source>
</reference>
<dbReference type="PANTHER" id="PTHR11654">
    <property type="entry name" value="OLIGOPEPTIDE TRANSPORTER-RELATED"/>
    <property type="match status" value="1"/>
</dbReference>
<keyword evidence="4 7" id="KW-1133">Transmembrane helix</keyword>